<reference evidence="2 3" key="1">
    <citation type="journal article" date="2012" name="Eukaryot. Cell">
        <title>Genome sequence of the fungus Glarea lozoyensis: the first genome sequence of a species from the Helotiaceae family.</title>
        <authorList>
            <person name="Youssar L."/>
            <person name="Gruening B.A."/>
            <person name="Erxleben A."/>
            <person name="Guenther S."/>
            <person name="Huettel W."/>
        </authorList>
    </citation>
    <scope>NUCLEOTIDE SEQUENCE [LARGE SCALE GENOMIC DNA]</scope>
    <source>
        <strain evidence="3">ATCC 74030 / MF5533</strain>
    </source>
</reference>
<sequence>MEVLRYRSPEVQVLEGDVEGASDTGSKPDCKSNEEPTASITFN</sequence>
<organism evidence="2 3">
    <name type="scientific">Glarea lozoyensis (strain ATCC 74030 / MF5533)</name>
    <dbReference type="NCBI Taxonomy" id="1104152"/>
    <lineage>
        <taxon>Eukaryota</taxon>
        <taxon>Fungi</taxon>
        <taxon>Dikarya</taxon>
        <taxon>Ascomycota</taxon>
        <taxon>Pezizomycotina</taxon>
        <taxon>Leotiomycetes</taxon>
        <taxon>Helotiales</taxon>
        <taxon>Helotiaceae</taxon>
        <taxon>Glarea</taxon>
    </lineage>
</organism>
<dbReference type="HOGENOM" id="CLU_3242263_0_0_1"/>
<gene>
    <name evidence="2" type="ORF">M7I_6488</name>
</gene>
<proteinExistence type="predicted"/>
<dbReference type="InParanoid" id="H0EUP9"/>
<dbReference type="Proteomes" id="UP000005446">
    <property type="component" value="Unassembled WGS sequence"/>
</dbReference>
<dbReference type="AlphaFoldDB" id="H0EUP9"/>
<evidence type="ECO:0000256" key="1">
    <source>
        <dbReference type="SAM" id="MobiDB-lite"/>
    </source>
</evidence>
<evidence type="ECO:0000313" key="2">
    <source>
        <dbReference type="EMBL" id="EHK97753.1"/>
    </source>
</evidence>
<dbReference type="EMBL" id="AGUE01000179">
    <property type="protein sequence ID" value="EHK97753.1"/>
    <property type="molecule type" value="Genomic_DNA"/>
</dbReference>
<keyword evidence="3" id="KW-1185">Reference proteome</keyword>
<evidence type="ECO:0000313" key="3">
    <source>
        <dbReference type="Proteomes" id="UP000005446"/>
    </source>
</evidence>
<accession>H0EUP9</accession>
<name>H0EUP9_GLAL7</name>
<comment type="caution">
    <text evidence="2">The sequence shown here is derived from an EMBL/GenBank/DDBJ whole genome shotgun (WGS) entry which is preliminary data.</text>
</comment>
<feature type="region of interest" description="Disordered" evidence="1">
    <location>
        <begin position="1"/>
        <end position="43"/>
    </location>
</feature>
<protein>
    <submittedName>
        <fullName evidence="2">Uncharacterized protein</fullName>
    </submittedName>
</protein>